<dbReference type="SUPFAM" id="SSF49723">
    <property type="entry name" value="Lipase/lipooxygenase domain (PLAT/LH2 domain)"/>
    <property type="match status" value="1"/>
</dbReference>
<dbReference type="InterPro" id="IPR000601">
    <property type="entry name" value="PKD_dom"/>
</dbReference>
<keyword evidence="17" id="KW-1185">Reference proteome</keyword>
<evidence type="ECO:0000256" key="3">
    <source>
        <dbReference type="ARBA" id="ARBA00007200"/>
    </source>
</evidence>
<evidence type="ECO:0000313" key="17">
    <source>
        <dbReference type="Proteomes" id="UP000050795"/>
    </source>
</evidence>
<dbReference type="Gene3D" id="2.60.60.20">
    <property type="entry name" value="PLAT/LH2 domain"/>
    <property type="match status" value="1"/>
</dbReference>
<dbReference type="Gene3D" id="2.60.40.10">
    <property type="entry name" value="Immunoglobulins"/>
    <property type="match status" value="1"/>
</dbReference>
<dbReference type="GO" id="GO:0005929">
    <property type="term" value="C:cilium"/>
    <property type="evidence" value="ECO:0007669"/>
    <property type="project" value="UniProtKB-SubCell"/>
</dbReference>
<dbReference type="WBParaSite" id="TREG1_18820.1">
    <property type="protein sequence ID" value="TREG1_18820.1"/>
    <property type="gene ID" value="TREG1_18820"/>
</dbReference>
<accession>A0AA85J9N6</accession>
<evidence type="ECO:0000256" key="4">
    <source>
        <dbReference type="ARBA" id="ARBA00022475"/>
    </source>
</evidence>
<dbReference type="CDD" id="cd01752">
    <property type="entry name" value="PLAT_polycystin"/>
    <property type="match status" value="1"/>
</dbReference>
<organism evidence="17 18">
    <name type="scientific">Trichobilharzia regenti</name>
    <name type="common">Nasal bird schistosome</name>
    <dbReference type="NCBI Taxonomy" id="157069"/>
    <lineage>
        <taxon>Eukaryota</taxon>
        <taxon>Metazoa</taxon>
        <taxon>Spiralia</taxon>
        <taxon>Lophotrochozoa</taxon>
        <taxon>Platyhelminthes</taxon>
        <taxon>Trematoda</taxon>
        <taxon>Digenea</taxon>
        <taxon>Strigeidida</taxon>
        <taxon>Schistosomatoidea</taxon>
        <taxon>Schistosomatidae</taxon>
        <taxon>Trichobilharzia</taxon>
    </lineage>
</organism>
<feature type="transmembrane region" description="Helical" evidence="14">
    <location>
        <begin position="3102"/>
        <end position="3124"/>
    </location>
</feature>
<evidence type="ECO:0000256" key="12">
    <source>
        <dbReference type="PIRSR" id="PIRSR603915-2"/>
    </source>
</evidence>
<dbReference type="InterPro" id="IPR003915">
    <property type="entry name" value="PKD_2"/>
</dbReference>
<evidence type="ECO:0000256" key="13">
    <source>
        <dbReference type="PROSITE-ProRule" id="PRU00152"/>
    </source>
</evidence>
<keyword evidence="8" id="KW-0969">Cilium</keyword>
<dbReference type="InterPro" id="IPR051223">
    <property type="entry name" value="Polycystin"/>
</dbReference>
<dbReference type="InterPro" id="IPR013122">
    <property type="entry name" value="PKD1_2_channel"/>
</dbReference>
<dbReference type="Pfam" id="PF00801">
    <property type="entry name" value="PKD"/>
    <property type="match status" value="1"/>
</dbReference>
<evidence type="ECO:0000259" key="15">
    <source>
        <dbReference type="PROSITE" id="PS50093"/>
    </source>
</evidence>
<feature type="transmembrane region" description="Helical" evidence="14">
    <location>
        <begin position="3164"/>
        <end position="3185"/>
    </location>
</feature>
<reference evidence="18" key="2">
    <citation type="submission" date="2023-11" db="UniProtKB">
        <authorList>
            <consortium name="WormBaseParasite"/>
        </authorList>
    </citation>
    <scope>IDENTIFICATION</scope>
</reference>
<proteinExistence type="inferred from homology"/>
<dbReference type="SMART" id="SM00089">
    <property type="entry name" value="PKD"/>
    <property type="match status" value="2"/>
</dbReference>
<evidence type="ECO:0000256" key="2">
    <source>
        <dbReference type="ARBA" id="ARBA00004651"/>
    </source>
</evidence>
<evidence type="ECO:0000256" key="10">
    <source>
        <dbReference type="ARBA" id="ARBA00023180"/>
    </source>
</evidence>
<feature type="domain" description="PLAT" evidence="16">
    <location>
        <begin position="2318"/>
        <end position="2437"/>
    </location>
</feature>
<evidence type="ECO:0000256" key="11">
    <source>
        <dbReference type="ARBA" id="ARBA00023273"/>
    </source>
</evidence>
<keyword evidence="11" id="KW-0966">Cell projection</keyword>
<feature type="transmembrane region" description="Helical" evidence="14">
    <location>
        <begin position="3063"/>
        <end position="3082"/>
    </location>
</feature>
<feature type="transmembrane region" description="Helical" evidence="14">
    <location>
        <begin position="2483"/>
        <end position="2503"/>
    </location>
</feature>
<feature type="transmembrane region" description="Helical" evidence="14">
    <location>
        <begin position="2974"/>
        <end position="2992"/>
    </location>
</feature>
<dbReference type="GO" id="GO:0005509">
    <property type="term" value="F:calcium ion binding"/>
    <property type="evidence" value="ECO:0007669"/>
    <property type="project" value="InterPro"/>
</dbReference>
<feature type="disulfide bond" evidence="12">
    <location>
        <begin position="2821"/>
        <end position="2834"/>
    </location>
</feature>
<evidence type="ECO:0000256" key="1">
    <source>
        <dbReference type="ARBA" id="ARBA00004138"/>
    </source>
</evidence>
<name>A0AA85J9N6_TRIRE</name>
<dbReference type="GO" id="GO:0005262">
    <property type="term" value="F:calcium channel activity"/>
    <property type="evidence" value="ECO:0007669"/>
    <property type="project" value="TreeGrafter"/>
</dbReference>
<evidence type="ECO:0000259" key="16">
    <source>
        <dbReference type="PROSITE" id="PS50095"/>
    </source>
</evidence>
<dbReference type="InterPro" id="IPR002859">
    <property type="entry name" value="PKD/REJ-like"/>
</dbReference>
<evidence type="ECO:0000256" key="9">
    <source>
        <dbReference type="ARBA" id="ARBA00023136"/>
    </source>
</evidence>
<dbReference type="Pfam" id="PF08016">
    <property type="entry name" value="PKD_channel"/>
    <property type="match status" value="1"/>
</dbReference>
<keyword evidence="5 14" id="KW-0812">Transmembrane</keyword>
<dbReference type="InterPro" id="IPR001024">
    <property type="entry name" value="PLAT/LH2_dom"/>
</dbReference>
<reference evidence="17" key="1">
    <citation type="submission" date="2022-06" db="EMBL/GenBank/DDBJ databases">
        <authorList>
            <person name="Berger JAMES D."/>
            <person name="Berger JAMES D."/>
        </authorList>
    </citation>
    <scope>NUCLEOTIDE SEQUENCE [LARGE SCALE GENOMIC DNA]</scope>
</reference>
<dbReference type="GO" id="GO:0050982">
    <property type="term" value="P:detection of mechanical stimulus"/>
    <property type="evidence" value="ECO:0007669"/>
    <property type="project" value="TreeGrafter"/>
</dbReference>
<dbReference type="Pfam" id="PF01477">
    <property type="entry name" value="PLAT"/>
    <property type="match status" value="1"/>
</dbReference>
<feature type="transmembrane region" description="Helical" evidence="14">
    <location>
        <begin position="2523"/>
        <end position="2546"/>
    </location>
</feature>
<dbReference type="Pfam" id="PF20519">
    <property type="entry name" value="Polycystin_dom"/>
    <property type="match status" value="1"/>
</dbReference>
<dbReference type="SUPFAM" id="SSF49299">
    <property type="entry name" value="PKD domain"/>
    <property type="match status" value="2"/>
</dbReference>
<feature type="transmembrane region" description="Helical" evidence="14">
    <location>
        <begin position="9"/>
        <end position="28"/>
    </location>
</feature>
<dbReference type="PROSITE" id="PS50093">
    <property type="entry name" value="PKD"/>
    <property type="match status" value="1"/>
</dbReference>
<feature type="transmembrane region" description="Helical" evidence="14">
    <location>
        <begin position="2721"/>
        <end position="2738"/>
    </location>
</feature>
<keyword evidence="9 14" id="KW-0472">Membrane</keyword>
<dbReference type="InterPro" id="IPR046791">
    <property type="entry name" value="Polycystin_dom"/>
</dbReference>
<keyword evidence="10" id="KW-0325">Glycoprotein</keyword>
<dbReference type="PANTHER" id="PTHR10877">
    <property type="entry name" value="POLYCYSTIN FAMILY MEMBER"/>
    <property type="match status" value="1"/>
</dbReference>
<evidence type="ECO:0000256" key="8">
    <source>
        <dbReference type="ARBA" id="ARBA00023069"/>
    </source>
</evidence>
<protein>
    <recommendedName>
        <fullName evidence="19">PKD domain-containing protein</fullName>
    </recommendedName>
</protein>
<sequence length="3281" mass="366348">MNMILSGWIYRWISFSCVVIILISHGVFETECAISPPVYYMETGEERYFNFSPGFYDSNAIATDPSDCISSCAYYTYTQSAVVSGTYCFCGNILPPDTQLYDMNCMDVERVDVYNVSQDAFIGPFEITIQNQTVNQAGNKITLNFVIPTEFLNLPGPKIYEFYYGDTVQILENISDINAPLEVVYHSPGAVWPTLKARNQDSTVLLRVQCSTGIYNFELNTCSLTSSGSVECGADQVFSGLVRDCVNVSATDCGSLRNLKLDTPQTVENYDYQIVNIYTAKSVAVGWQSIVLPSVWNVQSGDRIGFTSTIDGSIGCAPSDTYEADDLESLTVFSGVNGSSVLGSNLKRLTLMRHQIGAWIRPIYEATLSGMINASYGFKVISVQLNSYWGENFMSPASTQTTVYIDEPINETELISNICAAGKECLLELKAHTGLNATYLWNLGDGTPVVTTTVKYLKYVYTTVMSYNFTVNISNSVQFKVIVQNVTVIPRLAFNEIQSSQFAAKNEITTITLNITGKNASRSLVQHVVERLTGLTLRTRSLPVAVTTPIVFDFITGSNLTSNLTFNDQILNSNIDYTQRTITSDPINIPQSMLGNYSLSLSNQINSNSTSGQISFDIPLQGMSLQVQPNYVSPLENTIFRVSFRQGTSIVLNVDYGDGQIIQQSAPLLQNWPTDNQLTKQYLNVSTYTVRFSASSGGNTENRSVNVYVIDRIGIYSATTSSEFSIVNNLINLTLVRQSGNPAVLTKISLDWGDGSPFITDDFLDGNVYNHVYKTQGDFAVTALLTNPIDQKVITTLIKARSKIENFGCQVLPNPVEKGKSAIISVSYKAAQNVIINALLNNGTDVRQFSLPTPQVTVINYSYPADGLYFETIRAVNLVSNETCTVAVDVRNKIENVNIKYGGHAIYPPGIVSFTLTYTGLPAIFPTLAKYVVVWGDTSAPTEGMLTSANQPVTVTRALTSLGYFQASVTLDNIISNMTQTIQIGAFGVFQQVDLQITVASTGDPGYGIEKNCYPLGVPLKFQVYADGRPDNVANVTYSIIDRNNNLTLDSATVWNNYFLYTFKQLGDYTAVVLASNPLSSKSVSKGISIKTSLRGLEAVLIGGGMLKPNEQGLIRISFQAYSDDTCICVTKNDGIGSVYYPQIKNPTSTCPLCPAYLRLENKPVNLTFWLGVQYRSDGPHYVHIQAMNPTKMVEAKVYVPVTYSGCPPPKLTIGNTSSQSPNYPIIAVSNTVVNIEANLTVPDCLMLQENQKLWTLESIDPDTVQPIQSVSLNEELSAKTLRLGIPANFLISGTYKATCFAYVAPKDSAVGYIVSAHTYLILLPPPLLIQFYDGNPVNKTIGLTTQEICLKPEVYSLDPEVKNRSSPQGIGSWIWYCRQINEEPSENLILPKPFGYQYKLDYTGCFGDGPGRINTSNGTLCFPTENLRINTTYEFTVIGSKPNRGTGKAAIQIITVNYTTPMFSVKCSIPHLCHVLETTSNQTSWFISESDDLYVTAFTQSGSFDPGVQFQWDIKEINSVGETFPFNQTKQDMYTEGTFTSSWHINKNYFMIRSANVTGCIVCATLTGNMYKGTVCLRFSYLPKPMPGICTYNLTNEIMCVNCKNFSSIVSRLSYTFFIRNSSFNLVLASGNSPSVCFYVIYLNQTADACVYVSDRFGGSVEVCYGEISIPSKSMDVVRNSVILLQSNNSSAMNRLIVTGQLAESSALVASYATMVKTFADLQTSGANSSTNISDLIADRNSRSQVVAKLVTAISNFIPTDSNSFILSMSTASVLLSNTMDVDRTSQTKLTTYFKQVTQTFKTIAFDSTYQLVKMASMVFESTFRLANAANKQISNPVPNDIPTVLASLEYNVDLEKEGLITSGLDPMRDLMLKNSADRQSLLAAQVSDMLSNLLKTVQGVSKSLLIEGANPVIFKTTEGVVSQYKIPSNNLSNTIAIPIGIDSQILVNNLCTSIQALNNSCTFAYDLQSFVSNTNLFSFRTGSPIPVPSDTQTISMILYGGVEPLVIANAVEVFRAFIRRAASLKYQNFTSMDPSTNRPRLPPLRIAVDKTEVYQALLVSHQVVPDDVAVVFQLYPENISECPQYILFLRLINPPIISTSYGGYDMWTTLPKNTSECDGMSANPSDSNYRYTFLLDNRQLMRVRSSVKYKDNAETLQKSAAQTVYIGFRQLNKGEVDFYTETNPPSIPYLYRDQINNTALSRWFLTNCLSSPLGSATRWSTNKCRVGPKTTVQQTECICDELSTFTAGWFELPNNIDFDYVFANIDFSKNPTLYATEITICIIFFFLFIWARRKDNRDLAKIGVTPLAENNPDHEYLYEIIVSTGFRKSAGTDSKVCFILSGQYGETGLRVLQDPYRKVLARGNVDRFLLACPRSLGPLIYIRLWHDNSGVGDKASWYCNYVGVVDLQTREKSHFIVESWFAVEEGDGQVDRLIPVTSQEELLTFKHMFSITASRNISEDHLWVSIVARPPQSRFTCVERVACCLLLLYLSMLGSCMFYKGEGAVKQPNLFSIGPFGFTATELYVAIVNNVLTFIPLFLIMYIFRNSSLRVSHTTKLLDVIEEHLDEKLYLGEASFIYTNHLVPSKRGKQNDPEAPIENTGEGMFKRKGSAVFVDGKSAYLPGSQPVKVLLLAMFCSFACKSPDRLDQLQLLEEEDRLIQTLGKRYQLQMDEEYLHKDYLLSDFRPHRLVILPPDPADLARARAYRLKQRKASDVTREVVLYVVFLVLLLAVSIQFRDPNAFLLKSSLQNSFFAGDFQKILTVDDFYKWCNGVLIPGLRVDRWYNGNPPLFQRGFLADRADRIIGYAMMRQVRTKPDSCNVHNLAMHLFKHCYATYDIFKEDKADYGISWVAFQGNEKSNNSAPEYVYQTASQLKGYPYLGLITWYSGGGYVHLLRGTKEEMLAKLSKLKEMHWIEFSTRAVIIQFTAYNPNINLFAIVTVLIEMPGTGSLIPTYRIETANLFGASGSETKTAQLTLQGLYVFILFCYLIKELRNIYKQRLGYFMKFWNFIELFIIFGSVAAIAAYIYMILSTQSAVEEFSRTNGNVFMNFQLLAYWNENLTYLTAVICFFAMLKLVYLFRFNRRVGLLGSVLRYAAKDLKYFCFIFLVIFSSFVLVFYLLYTDTLDGFRTILNAVETSMQIILGKFDFTSMYEREMVLGPLLFAAFSLCVVFVMVSMFIAILDESFHKVLQDLSLQSDDHEITQFIAAQFIMWIGLHKTAWGKKFLITTATHQQEQIYDPDADPAKNVIQLKSLMDELLEYVQQNHISEETKSNDSKP</sequence>
<dbReference type="SMART" id="SM00308">
    <property type="entry name" value="LH2"/>
    <property type="match status" value="1"/>
</dbReference>
<evidence type="ECO:0008006" key="19">
    <source>
        <dbReference type="Google" id="ProtNLM"/>
    </source>
</evidence>
<keyword evidence="7 14" id="KW-1133">Transmembrane helix</keyword>
<evidence type="ECO:0000256" key="6">
    <source>
        <dbReference type="ARBA" id="ARBA00022729"/>
    </source>
</evidence>
<comment type="subcellular location">
    <subcellularLocation>
        <location evidence="2">Cell membrane</location>
        <topology evidence="2">Multi-pass membrane protein</topology>
    </subcellularLocation>
    <subcellularLocation>
        <location evidence="1">Cell projection</location>
        <location evidence="1">Cilium</location>
    </subcellularLocation>
</comment>
<keyword evidence="4" id="KW-1003">Cell membrane</keyword>
<dbReference type="InterPro" id="IPR036392">
    <property type="entry name" value="PLAT/LH2_dom_sf"/>
</dbReference>
<evidence type="ECO:0000256" key="5">
    <source>
        <dbReference type="ARBA" id="ARBA00022692"/>
    </source>
</evidence>
<dbReference type="Pfam" id="PF02010">
    <property type="entry name" value="REJ"/>
    <property type="match status" value="1"/>
</dbReference>
<feature type="transmembrane region" description="Helical" evidence="14">
    <location>
        <begin position="2275"/>
        <end position="2293"/>
    </location>
</feature>
<feature type="domain" description="PKD" evidence="15">
    <location>
        <begin position="433"/>
        <end position="488"/>
    </location>
</feature>
<dbReference type="FunFam" id="2.60.60.20:FF:000022">
    <property type="entry name" value="Uncharacterized protein"/>
    <property type="match status" value="1"/>
</dbReference>
<comment type="similarity">
    <text evidence="3">Belongs to the polycystin family.</text>
</comment>
<keyword evidence="6" id="KW-0732">Signal</keyword>
<evidence type="ECO:0000256" key="7">
    <source>
        <dbReference type="ARBA" id="ARBA00022989"/>
    </source>
</evidence>
<dbReference type="GO" id="GO:0005886">
    <property type="term" value="C:plasma membrane"/>
    <property type="evidence" value="ECO:0007669"/>
    <property type="project" value="UniProtKB-SubCell"/>
</dbReference>
<dbReference type="PRINTS" id="PR01433">
    <property type="entry name" value="POLYCYSTIN2"/>
</dbReference>
<feature type="transmembrane region" description="Helical" evidence="14">
    <location>
        <begin position="3012"/>
        <end position="3033"/>
    </location>
</feature>
<dbReference type="PROSITE" id="PS50095">
    <property type="entry name" value="PLAT"/>
    <property type="match status" value="1"/>
</dbReference>
<comment type="caution">
    <text evidence="13">Lacks conserved residue(s) required for the propagation of feature annotation.</text>
</comment>
<evidence type="ECO:0000256" key="14">
    <source>
        <dbReference type="SAM" id="Phobius"/>
    </source>
</evidence>
<dbReference type="Proteomes" id="UP000050795">
    <property type="component" value="Unassembled WGS sequence"/>
</dbReference>
<evidence type="ECO:0000313" key="18">
    <source>
        <dbReference type="WBParaSite" id="TREG1_18820.1"/>
    </source>
</evidence>
<dbReference type="PANTHER" id="PTHR10877:SF194">
    <property type="entry name" value="LOCATION OF VULVA DEFECTIVE 1"/>
    <property type="match status" value="1"/>
</dbReference>
<dbReference type="InterPro" id="IPR042060">
    <property type="entry name" value="PLAT_polycystin1"/>
</dbReference>
<dbReference type="InterPro" id="IPR013783">
    <property type="entry name" value="Ig-like_fold"/>
</dbReference>
<dbReference type="InterPro" id="IPR035986">
    <property type="entry name" value="PKD_dom_sf"/>
</dbReference>
<dbReference type="InterPro" id="IPR022409">
    <property type="entry name" value="PKD/Chitinase_dom"/>
</dbReference>